<comment type="caution">
    <text evidence="3">The sequence shown here is derived from an EMBL/GenBank/DDBJ whole genome shotgun (WGS) entry which is preliminary data.</text>
</comment>
<protein>
    <submittedName>
        <fullName evidence="3">Conserved repeat domain-containing protein</fullName>
    </submittedName>
</protein>
<organism evidence="3 4">
    <name type="scientific">Methanolobus vulcani</name>
    <dbReference type="NCBI Taxonomy" id="38026"/>
    <lineage>
        <taxon>Archaea</taxon>
        <taxon>Methanobacteriati</taxon>
        <taxon>Methanobacteriota</taxon>
        <taxon>Stenosarchaea group</taxon>
        <taxon>Methanomicrobia</taxon>
        <taxon>Methanosarcinales</taxon>
        <taxon>Methanosarcinaceae</taxon>
        <taxon>Methanolobus</taxon>
    </lineage>
</organism>
<accession>A0A7Z7FCI7</accession>
<feature type="transmembrane region" description="Helical" evidence="2">
    <location>
        <begin position="404"/>
        <end position="421"/>
    </location>
</feature>
<sequence>MVLPISDASADLNAAISGVQVDLMTQSPSPARPGETVELTFSVQNVGNQDLSNVVVSIDPQYPFSQVEGESLSQKISFLEARQDTADATLLKFKLKVDPDVSEGTYDLDVLVTDSESSSSVSTKVSIDIKGKEYAQIVTISESNIDVATVEPLEFVITNTGTSPLKNMAVSWDESTGVILPVYSSNTKYISYLGVNQSVSVSYSVMADVNANPGLYQLDITLKFEDYNSNSTTINTKAGLFVGGTTDFDLSYSESSAGEVSLSLANVGNNEAYSVKVSIPDQQNFQATGSTSTIVGNLEKGDYTITSFSISQTGSMSANSSSPQMGSSGPSGMPGGNVTESQYAQSSMSQNDLLVLIEYTDSAGQRRSVEKTVQIEGLSGGSMTASSYSGAGPSSRSSSSTTTYLEYGLLVVVVVGGAYYYRKKKMMKEGTYEPLGVQLRELKNKILKKDNQ</sequence>
<keyword evidence="4" id="KW-1185">Reference proteome</keyword>
<dbReference type="PANTHER" id="PTHR35902:SF3">
    <property type="entry name" value="NPCBM-ASSOCIATED, NEW3 DOMAIN OF ALPHA-GALACTOSIDASE"/>
    <property type="match status" value="1"/>
</dbReference>
<feature type="compositionally biased region" description="Low complexity" evidence="1">
    <location>
        <begin position="314"/>
        <end position="331"/>
    </location>
</feature>
<dbReference type="RefSeq" id="WP_238380742.1">
    <property type="nucleotide sequence ID" value="NZ_FNCA01000003.1"/>
</dbReference>
<evidence type="ECO:0000256" key="1">
    <source>
        <dbReference type="SAM" id="MobiDB-lite"/>
    </source>
</evidence>
<feature type="region of interest" description="Disordered" evidence="1">
    <location>
        <begin position="314"/>
        <end position="344"/>
    </location>
</feature>
<gene>
    <name evidence="3" type="ORF">SAMN04488589_1226</name>
</gene>
<evidence type="ECO:0000313" key="3">
    <source>
        <dbReference type="EMBL" id="SDF71968.1"/>
    </source>
</evidence>
<dbReference type="EMBL" id="FNCA01000003">
    <property type="protein sequence ID" value="SDF71968.1"/>
    <property type="molecule type" value="Genomic_DNA"/>
</dbReference>
<evidence type="ECO:0000313" key="4">
    <source>
        <dbReference type="Proteomes" id="UP000199259"/>
    </source>
</evidence>
<dbReference type="Gene3D" id="2.60.40.10">
    <property type="entry name" value="Immunoglobulins"/>
    <property type="match status" value="1"/>
</dbReference>
<proteinExistence type="predicted"/>
<keyword evidence="2" id="KW-0472">Membrane</keyword>
<dbReference type="InterPro" id="IPR013783">
    <property type="entry name" value="Ig-like_fold"/>
</dbReference>
<dbReference type="AlphaFoldDB" id="A0A7Z7FCI7"/>
<name>A0A7Z7FCI7_9EURY</name>
<dbReference type="PANTHER" id="PTHR35902">
    <property type="entry name" value="S-LAYER DOMAIN-LIKE PROTEIN-RELATED"/>
    <property type="match status" value="1"/>
</dbReference>
<keyword evidence="2" id="KW-1133">Transmembrane helix</keyword>
<reference evidence="3 4" key="1">
    <citation type="submission" date="2016-10" db="EMBL/GenBank/DDBJ databases">
        <authorList>
            <person name="Varghese N."/>
            <person name="Submissions S."/>
        </authorList>
    </citation>
    <scope>NUCLEOTIDE SEQUENCE [LARGE SCALE GENOMIC DNA]</scope>
    <source>
        <strain evidence="3 4">PL 12/M</strain>
    </source>
</reference>
<dbReference type="Proteomes" id="UP000199259">
    <property type="component" value="Unassembled WGS sequence"/>
</dbReference>
<keyword evidence="2" id="KW-0812">Transmembrane</keyword>
<evidence type="ECO:0000256" key="2">
    <source>
        <dbReference type="SAM" id="Phobius"/>
    </source>
</evidence>